<dbReference type="GO" id="GO:0005684">
    <property type="term" value="C:U2-type spliceosomal complex"/>
    <property type="evidence" value="ECO:0007669"/>
    <property type="project" value="TreeGrafter"/>
</dbReference>
<dbReference type="CDD" id="cd12285">
    <property type="entry name" value="RRM3_RBM39_like"/>
    <property type="match status" value="1"/>
</dbReference>
<dbReference type="Pfam" id="PF04683">
    <property type="entry name" value="Rpn13_ADRM1_Pru"/>
    <property type="match status" value="1"/>
</dbReference>
<dbReference type="InterPro" id="IPR034392">
    <property type="entry name" value="TatSF1-like_RRM1"/>
</dbReference>
<dbReference type="CDD" id="cd12281">
    <property type="entry name" value="RRM1_TatSF1_like"/>
    <property type="match status" value="1"/>
</dbReference>
<evidence type="ECO:0000313" key="11">
    <source>
        <dbReference type="Proteomes" id="UP000801864"/>
    </source>
</evidence>
<evidence type="ECO:0000313" key="10">
    <source>
        <dbReference type="EMBL" id="KAF3075925.1"/>
    </source>
</evidence>
<feature type="domain" description="RRM" evidence="8">
    <location>
        <begin position="569"/>
        <end position="662"/>
    </location>
</feature>
<dbReference type="Proteomes" id="UP000801864">
    <property type="component" value="Unassembled WGS sequence"/>
</dbReference>
<dbReference type="InterPro" id="IPR038108">
    <property type="entry name" value="RPN13_DEUBAD_sf"/>
</dbReference>
<feature type="domain" description="Pru" evidence="9">
    <location>
        <begin position="1"/>
        <end position="137"/>
    </location>
</feature>
<accession>A0A9P4XNN7</accession>
<dbReference type="PANTHER" id="PTHR15608:SF0">
    <property type="entry name" value="HIV TAT-SPECIFIC FACTOR 1"/>
    <property type="match status" value="1"/>
</dbReference>
<evidence type="ECO:0000256" key="3">
    <source>
        <dbReference type="ARBA" id="ARBA00022737"/>
    </source>
</evidence>
<feature type="compositionally biased region" description="Acidic residues" evidence="7">
    <location>
        <begin position="507"/>
        <end position="518"/>
    </location>
</feature>
<comment type="similarity">
    <text evidence="1">Belongs to the HTATSF1 family.</text>
</comment>
<evidence type="ECO:0000256" key="2">
    <source>
        <dbReference type="ARBA" id="ARBA00022664"/>
    </source>
</evidence>
<evidence type="ECO:0000256" key="5">
    <source>
        <dbReference type="ARBA" id="ARBA00023187"/>
    </source>
</evidence>
<evidence type="ECO:0000259" key="8">
    <source>
        <dbReference type="PROSITE" id="PS50102"/>
    </source>
</evidence>
<feature type="compositionally biased region" description="Basic and acidic residues" evidence="7">
    <location>
        <begin position="663"/>
        <end position="675"/>
    </location>
</feature>
<evidence type="ECO:0000259" key="9">
    <source>
        <dbReference type="PROSITE" id="PS51917"/>
    </source>
</evidence>
<evidence type="ECO:0000256" key="1">
    <source>
        <dbReference type="ARBA" id="ARBA00007747"/>
    </source>
</evidence>
<dbReference type="SMART" id="SM00360">
    <property type="entry name" value="RRM"/>
    <property type="match status" value="2"/>
</dbReference>
<dbReference type="Gene3D" id="3.30.70.330">
    <property type="match status" value="2"/>
</dbReference>
<dbReference type="GO" id="GO:0000398">
    <property type="term" value="P:mRNA splicing, via spliceosome"/>
    <property type="evidence" value="ECO:0007669"/>
    <property type="project" value="InterPro"/>
</dbReference>
<dbReference type="PROSITE" id="PS51917">
    <property type="entry name" value="PRU"/>
    <property type="match status" value="1"/>
</dbReference>
<feature type="region of interest" description="Disordered" evidence="7">
    <location>
        <begin position="506"/>
        <end position="569"/>
    </location>
</feature>
<dbReference type="PANTHER" id="PTHR15608">
    <property type="entry name" value="SPLICING FACTOR U2AF-ASSOCIATED PROTEIN 2"/>
    <property type="match status" value="1"/>
</dbReference>
<dbReference type="FunFam" id="3.30.70.330:FF:000105">
    <property type="entry name" value="HIV Tat-specific factor 1 homolog"/>
    <property type="match status" value="1"/>
</dbReference>
<dbReference type="GO" id="GO:0005686">
    <property type="term" value="C:U2 snRNP"/>
    <property type="evidence" value="ECO:0007669"/>
    <property type="project" value="TreeGrafter"/>
</dbReference>
<keyword evidence="4 6" id="KW-0694">RNA-binding</keyword>
<evidence type="ECO:0000256" key="4">
    <source>
        <dbReference type="ARBA" id="ARBA00022884"/>
    </source>
</evidence>
<comment type="caution">
    <text evidence="10">The sequence shown here is derived from an EMBL/GenBank/DDBJ whole genome shotgun (WGS) entry which is preliminary data.</text>
</comment>
<keyword evidence="3" id="KW-0677">Repeat</keyword>
<dbReference type="AlphaFoldDB" id="A0A9P4XNN7"/>
<dbReference type="InterPro" id="IPR012677">
    <property type="entry name" value="Nucleotide-bd_a/b_plait_sf"/>
</dbReference>
<keyword evidence="5" id="KW-0508">mRNA splicing</keyword>
<feature type="compositionally biased region" description="Basic and acidic residues" evidence="7">
    <location>
        <begin position="189"/>
        <end position="201"/>
    </location>
</feature>
<keyword evidence="2" id="KW-0507">mRNA processing</keyword>
<keyword evidence="11" id="KW-1185">Reference proteome</keyword>
<feature type="region of interest" description="Disordered" evidence="7">
    <location>
        <begin position="167"/>
        <end position="215"/>
    </location>
</feature>
<feature type="region of interest" description="Disordered" evidence="7">
    <location>
        <begin position="658"/>
        <end position="694"/>
    </location>
</feature>
<reference evidence="10 11" key="1">
    <citation type="submission" date="2018-06" db="EMBL/GenBank/DDBJ databases">
        <title>Genome analysis of cellulolytic fungus Trichoderma lentiforme CFAM-422.</title>
        <authorList>
            <person name="Steindorff A.S."/>
            <person name="Formighieri E.F."/>
            <person name="Midorikawa G.E.O."/>
            <person name="Tamietti M.S."/>
            <person name="Ramos E.Z."/>
            <person name="Silva A.S."/>
            <person name="Bon E.P.S."/>
            <person name="Mendes T.D."/>
            <person name="Damaso M.C.T."/>
            <person name="Favaro L.C.L."/>
        </authorList>
    </citation>
    <scope>NUCLEOTIDE SEQUENCE [LARGE SCALE GENOMIC DNA]</scope>
    <source>
        <strain evidence="10 11">CFAM-422</strain>
    </source>
</reference>
<dbReference type="EMBL" id="QLNT01000002">
    <property type="protein sequence ID" value="KAF3075925.1"/>
    <property type="molecule type" value="Genomic_DNA"/>
</dbReference>
<proteinExistence type="inferred from homology"/>
<dbReference type="InterPro" id="IPR044868">
    <property type="entry name" value="Rpn13/ADRM1_Pru"/>
</dbReference>
<dbReference type="InterPro" id="IPR035979">
    <property type="entry name" value="RBD_domain_sf"/>
</dbReference>
<dbReference type="GO" id="GO:0003723">
    <property type="term" value="F:RNA binding"/>
    <property type="evidence" value="ECO:0007669"/>
    <property type="project" value="UniProtKB-UniRule"/>
</dbReference>
<dbReference type="InterPro" id="IPR034393">
    <property type="entry name" value="TatSF1-like"/>
</dbReference>
<feature type="compositionally biased region" description="Low complexity" evidence="7">
    <location>
        <begin position="204"/>
        <end position="215"/>
    </location>
</feature>
<dbReference type="Gene3D" id="2.30.29.70">
    <property type="entry name" value="Proteasomal ubiquitin receptor Rpn13/ADRM1"/>
    <property type="match status" value="1"/>
</dbReference>
<gene>
    <name evidence="10" type="ORF">CFAM422_001248</name>
</gene>
<evidence type="ECO:0000256" key="7">
    <source>
        <dbReference type="SAM" id="MobiDB-lite"/>
    </source>
</evidence>
<sequence length="828" mass="90465">MPIAPIITFKAGQCDVDTSSKPYKVTPQPEPGYIYLYSEDDLVHFCWRRRDQPLDDPELDLVMVPTDGSFLPYEYKTTPQPTAKTNGRIFALKFASSSQRHLFWMQSKPQGRSGEASYFSPRDRKIGDIVHRLLQGEEVNVTRELAAVRNNNDHQDDEDEAMEDIEGHGHQDHHAGGSGGAGPDATGGDIREEGEGSREGGADGARAASSSTPDAAAAVRNFLDSLRGQSGLSGGQQQQQQADIAYPYLSHLLPTSITVPIVDTLSAEQVDSLLSFLPPSVIVLASGTVELDGRSDPTADQIKAANESLSLVQKQALLKKVLRSPQFHQALGTLTMALRDGGLPSVADALNVKVENDGYLQPGIPMGGGYAVKAFIDGLKKTVKDSRHLVKTASSGAIGGLQRARLLIDAVGTQFTAASSIHCCLSTVGFLTCIHSRNHDPVKTSPPSRISLLFNIHAMDLPFPTDVQEFDSDERISFSKLDNKFIAVHDDGTEFEFDADLKKWVPTEDEPLEDDLDDLREYSGTPADEDTSNKKRKQGVENGDANADAPKPARPNKKQKPPPQPKQNTAVYVTGLPADATVDEVHDLFSRKAGVIAEEIDSGAPRIKMYNDDKGNFKGDALIVFFKPQSVDMAIMLLDDTNFRFLPSGTTEGRIRVQAADSSYKKTQYDQEGGAREASNGNGQKRQRNERDRQKIIKKTQKLDAKLADWDDDDPYASLVPSNTKRDKTVILRHMFTLQELEEDPAALLEIKEDIRDECSKLGAVTSVVLYDLEPDGVVSVKFKTTESAAACIKLMNGRSFGGSTVEASLSVGEKFKKSQNEANEDSD</sequence>
<dbReference type="Pfam" id="PF00076">
    <property type="entry name" value="RRM_1"/>
    <property type="match status" value="1"/>
</dbReference>
<dbReference type="SUPFAM" id="SSF54928">
    <property type="entry name" value="RNA-binding domain, RBD"/>
    <property type="match status" value="2"/>
</dbReference>
<evidence type="ECO:0000256" key="6">
    <source>
        <dbReference type="PROSITE-ProRule" id="PRU00176"/>
    </source>
</evidence>
<organism evidence="10 11">
    <name type="scientific">Trichoderma lentiforme</name>
    <dbReference type="NCBI Taxonomy" id="1567552"/>
    <lineage>
        <taxon>Eukaryota</taxon>
        <taxon>Fungi</taxon>
        <taxon>Dikarya</taxon>
        <taxon>Ascomycota</taxon>
        <taxon>Pezizomycotina</taxon>
        <taxon>Sordariomycetes</taxon>
        <taxon>Hypocreomycetidae</taxon>
        <taxon>Hypocreales</taxon>
        <taxon>Hypocreaceae</taxon>
        <taxon>Trichoderma</taxon>
    </lineage>
</organism>
<dbReference type="Gene3D" id="1.10.2020.20">
    <property type="match status" value="1"/>
</dbReference>
<name>A0A9P4XNN7_9HYPO</name>
<dbReference type="InterPro" id="IPR038633">
    <property type="entry name" value="Rpn13/ADRM1_Pru_sf"/>
</dbReference>
<dbReference type="InterPro" id="IPR000504">
    <property type="entry name" value="RRM_dom"/>
</dbReference>
<dbReference type="PROSITE" id="PS50102">
    <property type="entry name" value="RRM"/>
    <property type="match status" value="1"/>
</dbReference>
<protein>
    <submittedName>
        <fullName evidence="10">Splicing factor U2AF-associated protein 2</fullName>
    </submittedName>
</protein>